<dbReference type="Gene3D" id="3.40.140.10">
    <property type="entry name" value="Cytidine Deaminase, domain 2"/>
    <property type="match status" value="1"/>
</dbReference>
<keyword evidence="2" id="KW-0479">Metal-binding</keyword>
<evidence type="ECO:0000256" key="3">
    <source>
        <dbReference type="ARBA" id="ARBA00022801"/>
    </source>
</evidence>
<dbReference type="InterPro" id="IPR028090">
    <property type="entry name" value="JAB_dom_prok"/>
</dbReference>
<evidence type="ECO:0000313" key="8">
    <source>
        <dbReference type="Proteomes" id="UP001151071"/>
    </source>
</evidence>
<dbReference type="SUPFAM" id="SSF102712">
    <property type="entry name" value="JAB1/MPN domain"/>
    <property type="match status" value="1"/>
</dbReference>
<name>A0A9X3TMW5_9BACL</name>
<dbReference type="InterPro" id="IPR051929">
    <property type="entry name" value="VirAsm_ModProt"/>
</dbReference>
<keyword evidence="1" id="KW-0645">Protease</keyword>
<dbReference type="GO" id="GO:0006508">
    <property type="term" value="P:proteolysis"/>
    <property type="evidence" value="ECO:0007669"/>
    <property type="project" value="UniProtKB-KW"/>
</dbReference>
<evidence type="ECO:0000256" key="2">
    <source>
        <dbReference type="ARBA" id="ARBA00022723"/>
    </source>
</evidence>
<protein>
    <submittedName>
        <fullName evidence="7">M67 family metallopeptidase</fullName>
    </submittedName>
</protein>
<proteinExistence type="predicted"/>
<dbReference type="InterPro" id="IPR037518">
    <property type="entry name" value="MPN"/>
</dbReference>
<keyword evidence="4" id="KW-0862">Zinc</keyword>
<comment type="caution">
    <text evidence="7">The sequence shown here is derived from an EMBL/GenBank/DDBJ whole genome shotgun (WGS) entry which is preliminary data.</text>
</comment>
<dbReference type="CDD" id="cd08070">
    <property type="entry name" value="MPN_like"/>
    <property type="match status" value="1"/>
</dbReference>
<keyword evidence="3" id="KW-0378">Hydrolase</keyword>
<dbReference type="EMBL" id="JAPYYP010000003">
    <property type="protein sequence ID" value="MDA5107437.1"/>
    <property type="molecule type" value="Genomic_DNA"/>
</dbReference>
<gene>
    <name evidence="7" type="ORF">O3V59_03615</name>
</gene>
<sequence>MYDDLMGHPFASRNAVLSLARHTAKRLLAEAQEALPYEYSALLTGRGSMVTGHLPMRSAGHGRHAFSWDAPSFFQALASVRKAGVQWVGVLHSHPTTPPVPSEADQSGWHYPQLAYWILGLAGSLPDLRLYQWSDGRFVERPYALADIT</sequence>
<evidence type="ECO:0000256" key="1">
    <source>
        <dbReference type="ARBA" id="ARBA00022670"/>
    </source>
</evidence>
<keyword evidence="8" id="KW-1185">Reference proteome</keyword>
<dbReference type="AlphaFoldDB" id="A0A9X3TMW5"/>
<dbReference type="PANTHER" id="PTHR34858:SF1">
    <property type="entry name" value="CYSO-CYSTEINE PEPTIDASE"/>
    <property type="match status" value="1"/>
</dbReference>
<dbReference type="RefSeq" id="WP_271139513.1">
    <property type="nucleotide sequence ID" value="NZ_JAPYYP010000003.1"/>
</dbReference>
<dbReference type="GO" id="GO:0008270">
    <property type="term" value="F:zinc ion binding"/>
    <property type="evidence" value="ECO:0007669"/>
    <property type="project" value="TreeGrafter"/>
</dbReference>
<accession>A0A9X3TMW5</accession>
<organism evidence="7 8">
    <name type="scientific">Brevibacillus thermoruber</name>
    <dbReference type="NCBI Taxonomy" id="33942"/>
    <lineage>
        <taxon>Bacteria</taxon>
        <taxon>Bacillati</taxon>
        <taxon>Bacillota</taxon>
        <taxon>Bacilli</taxon>
        <taxon>Bacillales</taxon>
        <taxon>Paenibacillaceae</taxon>
        <taxon>Brevibacillus</taxon>
    </lineage>
</organism>
<dbReference type="Proteomes" id="UP001151071">
    <property type="component" value="Unassembled WGS sequence"/>
</dbReference>
<evidence type="ECO:0000259" key="6">
    <source>
        <dbReference type="PROSITE" id="PS50249"/>
    </source>
</evidence>
<dbReference type="PANTHER" id="PTHR34858">
    <property type="entry name" value="CYSO-CYSTEINE PEPTIDASE"/>
    <property type="match status" value="1"/>
</dbReference>
<feature type="domain" description="MPN" evidence="6">
    <location>
        <begin position="16"/>
        <end position="149"/>
    </location>
</feature>
<dbReference type="PROSITE" id="PS50249">
    <property type="entry name" value="MPN"/>
    <property type="match status" value="1"/>
</dbReference>
<reference evidence="7" key="1">
    <citation type="submission" date="2022-12" db="EMBL/GenBank/DDBJ databases">
        <title>Draft genome sequence of the thermophilic strain Brevibacillus thermoruber HT42, isolated from Los Humeros, Puebla, Mexico, with biotechnological potential.</title>
        <authorList>
            <person name="Lara Sanchez J."/>
            <person name="Solis Palacios R."/>
            <person name="Bustos Baena A.S."/>
            <person name="Ruz Baez A.E."/>
            <person name="Espinosa Luna G."/>
            <person name="Oliart Ros R.M."/>
        </authorList>
    </citation>
    <scope>NUCLEOTIDE SEQUENCE</scope>
    <source>
        <strain evidence="7">HT42</strain>
    </source>
</reference>
<dbReference type="Pfam" id="PF14464">
    <property type="entry name" value="Prok-JAB"/>
    <property type="match status" value="1"/>
</dbReference>
<keyword evidence="5" id="KW-0482">Metalloprotease</keyword>
<evidence type="ECO:0000256" key="5">
    <source>
        <dbReference type="ARBA" id="ARBA00023049"/>
    </source>
</evidence>
<dbReference type="GO" id="GO:0008235">
    <property type="term" value="F:metalloexopeptidase activity"/>
    <property type="evidence" value="ECO:0007669"/>
    <property type="project" value="TreeGrafter"/>
</dbReference>
<evidence type="ECO:0000256" key="4">
    <source>
        <dbReference type="ARBA" id="ARBA00022833"/>
    </source>
</evidence>
<evidence type="ECO:0000313" key="7">
    <source>
        <dbReference type="EMBL" id="MDA5107437.1"/>
    </source>
</evidence>